<dbReference type="GeneID" id="31408305"/>
<evidence type="ECO:0000313" key="9">
    <source>
        <dbReference type="Proteomes" id="UP000595309"/>
    </source>
</evidence>
<evidence type="ECO:0000313" key="7">
    <source>
        <dbReference type="Proteomes" id="UP000041356"/>
    </source>
</evidence>
<dbReference type="Proteomes" id="UP000041356">
    <property type="component" value="Unassembled WGS sequence"/>
</dbReference>
<feature type="domain" description="Mce/MlaD" evidence="2">
    <location>
        <begin position="47"/>
        <end position="114"/>
    </location>
</feature>
<dbReference type="InterPro" id="IPR003399">
    <property type="entry name" value="Mce/MlaD"/>
</dbReference>
<reference evidence="6 9" key="3">
    <citation type="submission" date="2021-01" db="EMBL/GenBank/DDBJ databases">
        <title>FDA dAtabase for Regulatory Grade micrObial Sequences (FDA-ARGOS): Supporting development and validation of Infectious Disease Dx tests.</title>
        <authorList>
            <person name="Blissenbach B."/>
            <person name="Krut O."/>
            <person name="Tallon L."/>
            <person name="Sadzewicz L."/>
            <person name="Zhao X."/>
            <person name="Boylan J."/>
            <person name="Ott S."/>
            <person name="Bowen H."/>
            <person name="Vavikolanu K."/>
            <person name="Mehta A."/>
            <person name="Aluvathingal J."/>
            <person name="Nadendla S."/>
            <person name="Yan Y."/>
            <person name="Sichtig H."/>
        </authorList>
    </citation>
    <scope>NUCLEOTIDE SEQUENCE [LARGE SCALE GENOMIC DNA]</scope>
    <source>
        <strain evidence="6 9">FDAARGOS_1082</strain>
    </source>
</reference>
<dbReference type="Proteomes" id="UP001182355">
    <property type="component" value="Unassembled WGS sequence"/>
</dbReference>
<reference evidence="5" key="4">
    <citation type="submission" date="2023-02" db="EMBL/GenBank/DDBJ databases">
        <authorList>
            <person name="Ashton P.M."/>
            <person name="Dallman T."/>
            <person name="Nair S."/>
            <person name="De Pinna E."/>
            <person name="Peters T."/>
            <person name="Grant K."/>
        </authorList>
    </citation>
    <scope>NUCLEOTIDE SEQUENCE</scope>
    <source>
        <strain evidence="5">01103883</strain>
    </source>
</reference>
<reference evidence="4 7" key="2">
    <citation type="submission" date="2015-03" db="EMBL/GenBank/DDBJ databases">
        <authorList>
            <consortium name="Pathogen Informatics"/>
            <person name="Murphy D."/>
        </authorList>
    </citation>
    <scope>NUCLEOTIDE SEQUENCE [LARGE SCALE GENOMIC DNA]</scope>
    <source>
        <strain evidence="4 7">IP27818</strain>
    </source>
</reference>
<dbReference type="AlphaFoldDB" id="A0A0E8MJS9"/>
<proteinExistence type="predicted"/>
<name>A0A0E8MJS9_YEREN</name>
<feature type="coiled-coil region" evidence="1">
    <location>
        <begin position="187"/>
        <end position="218"/>
    </location>
</feature>
<evidence type="ECO:0000313" key="8">
    <source>
        <dbReference type="Proteomes" id="UP000048841"/>
    </source>
</evidence>
<evidence type="ECO:0000313" key="4">
    <source>
        <dbReference type="EMBL" id="CNE96221.1"/>
    </source>
</evidence>
<reference evidence="3 8" key="1">
    <citation type="submission" date="2015-03" db="EMBL/GenBank/DDBJ databases">
        <authorList>
            <person name="Murphy D."/>
        </authorList>
    </citation>
    <scope>NUCLEOTIDE SEQUENCE [LARGE SCALE GENOMIC DNA]</scope>
    <source>
        <strain evidence="3 8">IP26249</strain>
    </source>
</reference>
<dbReference type="Proteomes" id="UP000048841">
    <property type="component" value="Unassembled WGS sequence"/>
</dbReference>
<dbReference type="EMBL" id="CP068146">
    <property type="protein sequence ID" value="QQU47569.1"/>
    <property type="molecule type" value="Genomic_DNA"/>
</dbReference>
<dbReference type="Proteomes" id="UP000595309">
    <property type="component" value="Chromosome"/>
</dbReference>
<dbReference type="EMBL" id="CPZF01000001">
    <property type="protein sequence ID" value="CNE96221.1"/>
    <property type="molecule type" value="Genomic_DNA"/>
</dbReference>
<sequence length="313" mass="34273">METRAHHVVIGLFTLIVVSAALLFCLWLTNAGSNRQFKLYDIVFNEPVSGLSQGSIVQYSGIRVGEVTQLRLDSENPNKVWARIRVSASTPIRQDTQARLTVAGITGTSNIQFSSSTPSSPLLEGKDGEIPIIIATPSPMSQLLANGENFMSNANEVLMRLNQLLAPDNQQRLITTLDNLALVTQTVADQRQDIRTMLQQLAQASKQANETLAQTNRLLRNANGLMDGQGKQLVNDAAKTMASLQNTSIILNKLVSENQTSLNNGMQGMNELGPAVDELRRTLATLRAAVSRLEENPAALLRGRERTQEFTPR</sequence>
<protein>
    <submittedName>
        <fullName evidence="3">ABC-type transport system involved in resistance to organic solvents, periplasmic component USSDB6C</fullName>
    </submittedName>
    <submittedName>
        <fullName evidence="5">MCE family protein</fullName>
    </submittedName>
</protein>
<organism evidence="3 8">
    <name type="scientific">Yersinia enterocolitica</name>
    <dbReference type="NCBI Taxonomy" id="630"/>
    <lineage>
        <taxon>Bacteria</taxon>
        <taxon>Pseudomonadati</taxon>
        <taxon>Pseudomonadota</taxon>
        <taxon>Gammaproteobacteria</taxon>
        <taxon>Enterobacterales</taxon>
        <taxon>Yersiniaceae</taxon>
        <taxon>Yersinia</taxon>
    </lineage>
</organism>
<dbReference type="PANTHER" id="PTHR36698">
    <property type="entry name" value="BLL5892 PROTEIN"/>
    <property type="match status" value="1"/>
</dbReference>
<evidence type="ECO:0000313" key="6">
    <source>
        <dbReference type="EMBL" id="QQU47569.1"/>
    </source>
</evidence>
<evidence type="ECO:0000313" key="5">
    <source>
        <dbReference type="EMBL" id="ELI8104113.1"/>
    </source>
</evidence>
<dbReference type="OMA" id="KQDTRAR"/>
<dbReference type="RefSeq" id="WP_005158681.1">
    <property type="nucleotide sequence ID" value="NZ_CAADJK010000001.1"/>
</dbReference>
<evidence type="ECO:0000313" key="3">
    <source>
        <dbReference type="EMBL" id="CFQ59262.1"/>
    </source>
</evidence>
<dbReference type="KEGG" id="yef:FORC2_1269"/>
<evidence type="ECO:0000256" key="1">
    <source>
        <dbReference type="SAM" id="Coils"/>
    </source>
</evidence>
<dbReference type="EMBL" id="CGBR01000007">
    <property type="protein sequence ID" value="CFQ59262.1"/>
    <property type="molecule type" value="Genomic_DNA"/>
</dbReference>
<evidence type="ECO:0000259" key="2">
    <source>
        <dbReference type="Pfam" id="PF02470"/>
    </source>
</evidence>
<dbReference type="Pfam" id="PF02470">
    <property type="entry name" value="MlaD"/>
    <property type="match status" value="1"/>
</dbReference>
<dbReference type="PANTHER" id="PTHR36698:SF2">
    <property type="entry name" value="MCE_MLAD DOMAIN-CONTAINING PROTEIN"/>
    <property type="match status" value="1"/>
</dbReference>
<dbReference type="EMBL" id="ABNAVX010000030">
    <property type="protein sequence ID" value="ELI8104113.1"/>
    <property type="molecule type" value="Genomic_DNA"/>
</dbReference>
<dbReference type="PATRIC" id="fig|630.128.peg.3070"/>
<keyword evidence="1" id="KW-0175">Coiled coil</keyword>
<gene>
    <name evidence="4" type="ORF">ERS137939_00338</name>
    <name evidence="3" type="ORF">ERS137941_01448</name>
    <name evidence="6" type="ORF">I6I39_02005</name>
    <name evidence="5" type="ORF">RSF11_003869</name>
</gene>
<dbReference type="KEGG" id="yew:CH47_652"/>
<accession>A0A0E8MJS9</accession>